<dbReference type="EMBL" id="QIBW01000004">
    <property type="protein sequence ID" value="ROT90804.1"/>
    <property type="molecule type" value="Genomic_DNA"/>
</dbReference>
<accession>A0A1Y4FWP5</accession>
<protein>
    <submittedName>
        <fullName evidence="1">Uncharacterized protein</fullName>
    </submittedName>
</protein>
<dbReference type="AlphaFoldDB" id="A0A1Y4FWP5"/>
<sequence length="152" mass="16566">MSMPVEAATAFANLYQRWFDDARGLAEANRRQARGAIGACVADVVTLWNERERSWLPNAPTILRLESGDLAAFAMREPCIALYSGCIATDAPVTGLRWESFRPCSYAIGRTVADLVLVTGRGGLLEDVEVVLDDGGRLFLGNRDAWPLAHAV</sequence>
<dbReference type="RefSeq" id="WP_087190320.1">
    <property type="nucleotide sequence ID" value="NZ_CP168029.1"/>
</dbReference>
<reference evidence="2" key="1">
    <citation type="submission" date="2018-05" db="EMBL/GenBank/DDBJ databases">
        <title>Genome Sequencing of selected type strains of the family Eggerthellaceae.</title>
        <authorList>
            <person name="Danylec N."/>
            <person name="Stoll D.A."/>
            <person name="Doetsch A."/>
            <person name="Huch M."/>
        </authorList>
    </citation>
    <scope>NUCLEOTIDE SEQUENCE [LARGE SCALE GENOMIC DNA]</scope>
    <source>
        <strain evidence="2">DSM 27213</strain>
    </source>
</reference>
<proteinExistence type="predicted"/>
<name>A0A1Y4FWP5_9ACTN</name>
<gene>
    <name evidence="1" type="ORF">DMP12_04745</name>
</gene>
<comment type="caution">
    <text evidence="1">The sequence shown here is derived from an EMBL/GenBank/DDBJ whole genome shotgun (WGS) entry which is preliminary data.</text>
</comment>
<organism evidence="1 2">
    <name type="scientific">Gordonibacter urolithinfaciens</name>
    <dbReference type="NCBI Taxonomy" id="1335613"/>
    <lineage>
        <taxon>Bacteria</taxon>
        <taxon>Bacillati</taxon>
        <taxon>Actinomycetota</taxon>
        <taxon>Coriobacteriia</taxon>
        <taxon>Eggerthellales</taxon>
        <taxon>Eggerthellaceae</taxon>
        <taxon>Gordonibacter</taxon>
    </lineage>
</organism>
<evidence type="ECO:0000313" key="2">
    <source>
        <dbReference type="Proteomes" id="UP000285258"/>
    </source>
</evidence>
<dbReference type="Proteomes" id="UP000285258">
    <property type="component" value="Unassembled WGS sequence"/>
</dbReference>
<evidence type="ECO:0000313" key="1">
    <source>
        <dbReference type="EMBL" id="ROT90804.1"/>
    </source>
</evidence>